<reference evidence="7" key="1">
    <citation type="submission" date="2022-04" db="EMBL/GenBank/DDBJ databases">
        <authorList>
            <person name="Criscuolo A."/>
        </authorList>
    </citation>
    <scope>NUCLEOTIDE SEQUENCE</scope>
    <source>
        <strain evidence="7">CIP111895</strain>
    </source>
</reference>
<keyword evidence="3 7" id="KW-0378">Hydrolase</keyword>
<dbReference type="EMBL" id="CALBWS010000010">
    <property type="protein sequence ID" value="CAH2714830.1"/>
    <property type="molecule type" value="Genomic_DNA"/>
</dbReference>
<keyword evidence="4" id="KW-0342">GTP-binding</keyword>
<dbReference type="Pfam" id="PF03308">
    <property type="entry name" value="MeaB"/>
    <property type="match status" value="1"/>
</dbReference>
<dbReference type="Proteomes" id="UP000838308">
    <property type="component" value="Unassembled WGS sequence"/>
</dbReference>
<dbReference type="SUPFAM" id="SSF52540">
    <property type="entry name" value="P-loop containing nucleoside triphosphate hydrolases"/>
    <property type="match status" value="1"/>
</dbReference>
<dbReference type="RefSeq" id="WP_248735132.1">
    <property type="nucleotide sequence ID" value="NZ_CALBWS010000010.1"/>
</dbReference>
<evidence type="ECO:0000256" key="1">
    <source>
        <dbReference type="ARBA" id="ARBA00009625"/>
    </source>
</evidence>
<dbReference type="SMART" id="SM00382">
    <property type="entry name" value="AAA"/>
    <property type="match status" value="1"/>
</dbReference>
<dbReference type="CDD" id="cd03114">
    <property type="entry name" value="MMAA-like"/>
    <property type="match status" value="1"/>
</dbReference>
<evidence type="ECO:0000256" key="4">
    <source>
        <dbReference type="ARBA" id="ARBA00023134"/>
    </source>
</evidence>
<evidence type="ECO:0000256" key="5">
    <source>
        <dbReference type="ARBA" id="ARBA00023186"/>
    </source>
</evidence>
<dbReference type="GO" id="GO:0016787">
    <property type="term" value="F:hydrolase activity"/>
    <property type="evidence" value="ECO:0007669"/>
    <property type="project" value="UniProtKB-KW"/>
</dbReference>
<dbReference type="PANTHER" id="PTHR43087">
    <property type="entry name" value="LYSINE/ARGININE/ORNITHINE TRANSPORT SYSTEM KINASE"/>
    <property type="match status" value="1"/>
</dbReference>
<evidence type="ECO:0000313" key="7">
    <source>
        <dbReference type="EMBL" id="CAH2714830.1"/>
    </source>
</evidence>
<name>A0ABM9EQC2_9BACI</name>
<evidence type="ECO:0000259" key="6">
    <source>
        <dbReference type="SMART" id="SM00382"/>
    </source>
</evidence>
<dbReference type="InterPro" id="IPR052040">
    <property type="entry name" value="GTPase/Isobutyryl-CoA_mutase"/>
</dbReference>
<comment type="similarity">
    <text evidence="1">Belongs to the SIMIBI class G3E GTPase family. ArgK/MeaB subfamily.</text>
</comment>
<organism evidence="7 8">
    <name type="scientific">Neobacillus rhizosphaerae</name>
    <dbReference type="NCBI Taxonomy" id="2880965"/>
    <lineage>
        <taxon>Bacteria</taxon>
        <taxon>Bacillati</taxon>
        <taxon>Bacillota</taxon>
        <taxon>Bacilli</taxon>
        <taxon>Bacillales</taxon>
        <taxon>Bacillaceae</taxon>
        <taxon>Neobacillus</taxon>
    </lineage>
</organism>
<proteinExistence type="inferred from homology"/>
<evidence type="ECO:0000256" key="3">
    <source>
        <dbReference type="ARBA" id="ARBA00022801"/>
    </source>
</evidence>
<keyword evidence="2" id="KW-0547">Nucleotide-binding</keyword>
<keyword evidence="8" id="KW-1185">Reference proteome</keyword>
<protein>
    <submittedName>
        <fullName evidence="7">GTPase</fullName>
        <ecNumber evidence="7">3.6.-.-</ecNumber>
    </submittedName>
</protein>
<accession>A0ABM9EQC2</accession>
<dbReference type="Gene3D" id="3.40.50.300">
    <property type="entry name" value="P-loop containing nucleotide triphosphate hydrolases"/>
    <property type="match status" value="1"/>
</dbReference>
<keyword evidence="5" id="KW-0143">Chaperone</keyword>
<dbReference type="InterPro" id="IPR003593">
    <property type="entry name" value="AAA+_ATPase"/>
</dbReference>
<dbReference type="PANTHER" id="PTHR43087:SF1">
    <property type="entry name" value="LAO_AO TRANSPORT SYSTEM ATPASE"/>
    <property type="match status" value="1"/>
</dbReference>
<dbReference type="NCBIfam" id="TIGR00750">
    <property type="entry name" value="lao"/>
    <property type="match status" value="1"/>
</dbReference>
<gene>
    <name evidence="7" type="ORF">BACCIP111895_02006</name>
</gene>
<evidence type="ECO:0000313" key="8">
    <source>
        <dbReference type="Proteomes" id="UP000838308"/>
    </source>
</evidence>
<dbReference type="EC" id="3.6.-.-" evidence="7"/>
<comment type="caution">
    <text evidence="7">The sequence shown here is derived from an EMBL/GenBank/DDBJ whole genome shotgun (WGS) entry which is preliminary data.</text>
</comment>
<feature type="domain" description="AAA+ ATPase" evidence="6">
    <location>
        <begin position="45"/>
        <end position="251"/>
    </location>
</feature>
<dbReference type="InterPro" id="IPR005129">
    <property type="entry name" value="GTPase_ArgK"/>
</dbReference>
<dbReference type="InterPro" id="IPR027417">
    <property type="entry name" value="P-loop_NTPase"/>
</dbReference>
<sequence>MEFLGIIEGIKSGNKRALARAITIVENNEENYLELVSKIYLSSGKAHIIGITGSPGTGKSTLVDRVASKLHMDGKSIAIIAIDPSSPFSNGAILGDRIRMSNSQKNPDIFVRSIASRGQVGGLSKSVGNITTLMDVFGYDCILIETVGSGQSEIEIMNLAHTTIVVTAPGLGDEIQAQKSGIMEIANLFVVNKADLPSAEMTANQIQQMLHTESVIKRKKVPVLLTSALEDKGIEDLIEKLEVRWDEINKTGERERIENAHATYKLTESLKEKFLSYIENEILNGAEWNDIFKQVMDRKINPEYAANHLFTRFLKKEADV</sequence>
<evidence type="ECO:0000256" key="2">
    <source>
        <dbReference type="ARBA" id="ARBA00022741"/>
    </source>
</evidence>